<accession>A0A1Y1HRX7</accession>
<organism evidence="4 5">
    <name type="scientific">Klebsormidium nitens</name>
    <name type="common">Green alga</name>
    <name type="synonym">Ulothrix nitens</name>
    <dbReference type="NCBI Taxonomy" id="105231"/>
    <lineage>
        <taxon>Eukaryota</taxon>
        <taxon>Viridiplantae</taxon>
        <taxon>Streptophyta</taxon>
        <taxon>Klebsormidiophyceae</taxon>
        <taxon>Klebsormidiales</taxon>
        <taxon>Klebsormidiaceae</taxon>
        <taxon>Klebsormidium</taxon>
    </lineage>
</organism>
<dbReference type="Gene3D" id="2.170.140.10">
    <property type="entry name" value="Chitin binding domain"/>
    <property type="match status" value="1"/>
</dbReference>
<dbReference type="SUPFAM" id="SSF57625">
    <property type="entry name" value="Invertebrate chitin-binding proteins"/>
    <property type="match status" value="1"/>
</dbReference>
<feature type="region of interest" description="Disordered" evidence="1">
    <location>
        <begin position="120"/>
        <end position="190"/>
    </location>
</feature>
<dbReference type="OrthoDB" id="535454at2759"/>
<dbReference type="InterPro" id="IPR002557">
    <property type="entry name" value="Chitin-bd_dom"/>
</dbReference>
<name>A0A1Y1HRX7_KLENI</name>
<dbReference type="GO" id="GO:0008061">
    <property type="term" value="F:chitin binding"/>
    <property type="evidence" value="ECO:0007669"/>
    <property type="project" value="InterPro"/>
</dbReference>
<protein>
    <recommendedName>
        <fullName evidence="3">Chitin-binding type-2 domain-containing protein</fullName>
    </recommendedName>
</protein>
<dbReference type="PROSITE" id="PS50940">
    <property type="entry name" value="CHIT_BIND_II"/>
    <property type="match status" value="1"/>
</dbReference>
<feature type="chain" id="PRO_5011965465" description="Chitin-binding type-2 domain-containing protein" evidence="2">
    <location>
        <begin position="32"/>
        <end position="382"/>
    </location>
</feature>
<dbReference type="Pfam" id="PF01607">
    <property type="entry name" value="CBM_14"/>
    <property type="match status" value="1"/>
</dbReference>
<evidence type="ECO:0000256" key="1">
    <source>
        <dbReference type="SAM" id="MobiDB-lite"/>
    </source>
</evidence>
<dbReference type="Proteomes" id="UP000054558">
    <property type="component" value="Unassembled WGS sequence"/>
</dbReference>
<evidence type="ECO:0000259" key="3">
    <source>
        <dbReference type="PROSITE" id="PS50940"/>
    </source>
</evidence>
<feature type="compositionally biased region" description="Low complexity" evidence="1">
    <location>
        <begin position="120"/>
        <end position="181"/>
    </location>
</feature>
<dbReference type="InterPro" id="IPR036508">
    <property type="entry name" value="Chitin-bd_dom_sf"/>
</dbReference>
<dbReference type="GO" id="GO:0005576">
    <property type="term" value="C:extracellular region"/>
    <property type="evidence" value="ECO:0007669"/>
    <property type="project" value="InterPro"/>
</dbReference>
<sequence length="382" mass="38848">MCPFRSVAMGVMSGASLLCALFCLYCTTCTCTDTLSGIAEDVAKPAVPGGRRLLQQAAPLCTAAGQYKADPASSCTSYWQCTASGQGFYRQCGPGTAFNNACSCCDFPSNFVCGGGGATPAPTTKAPTPAPTTKAPTPAPTTKAPTPAPTTKAPTPAPTTKAPTPAPTTKAPTPAPTTKAPTPAPTSSGVGGCPAGWLPAVGTLYDSWPKPGTTECITYSGCEYAGQFSLVDPGPCGGPCAAGAQSLNGGLSPPNVCCRWPEAKVAQWSMAATWERDSALLGRKLQVQVLGGAGTTAFVNVKDVCSDLDCEGCCSQNTGNGAYKLIDIEKWPASTLLGFQHSSPSFDINNVPSPVQNGRRPGADAGVMAVCYKDAGPADRIP</sequence>
<keyword evidence="5" id="KW-1185">Reference proteome</keyword>
<evidence type="ECO:0000256" key="2">
    <source>
        <dbReference type="SAM" id="SignalP"/>
    </source>
</evidence>
<evidence type="ECO:0000313" key="4">
    <source>
        <dbReference type="EMBL" id="GAQ78588.1"/>
    </source>
</evidence>
<evidence type="ECO:0000313" key="5">
    <source>
        <dbReference type="Proteomes" id="UP000054558"/>
    </source>
</evidence>
<reference evidence="4 5" key="1">
    <citation type="journal article" date="2014" name="Nat. Commun.">
        <title>Klebsormidium flaccidum genome reveals primary factors for plant terrestrial adaptation.</title>
        <authorList>
            <person name="Hori K."/>
            <person name="Maruyama F."/>
            <person name="Fujisawa T."/>
            <person name="Togashi T."/>
            <person name="Yamamoto N."/>
            <person name="Seo M."/>
            <person name="Sato S."/>
            <person name="Yamada T."/>
            <person name="Mori H."/>
            <person name="Tajima N."/>
            <person name="Moriyama T."/>
            <person name="Ikeuchi M."/>
            <person name="Watanabe M."/>
            <person name="Wada H."/>
            <person name="Kobayashi K."/>
            <person name="Saito M."/>
            <person name="Masuda T."/>
            <person name="Sasaki-Sekimoto Y."/>
            <person name="Mashiguchi K."/>
            <person name="Awai K."/>
            <person name="Shimojima M."/>
            <person name="Masuda S."/>
            <person name="Iwai M."/>
            <person name="Nobusawa T."/>
            <person name="Narise T."/>
            <person name="Kondo S."/>
            <person name="Saito H."/>
            <person name="Sato R."/>
            <person name="Murakawa M."/>
            <person name="Ihara Y."/>
            <person name="Oshima-Yamada Y."/>
            <person name="Ohtaka K."/>
            <person name="Satoh M."/>
            <person name="Sonobe K."/>
            <person name="Ishii M."/>
            <person name="Ohtani R."/>
            <person name="Kanamori-Sato M."/>
            <person name="Honoki R."/>
            <person name="Miyazaki D."/>
            <person name="Mochizuki H."/>
            <person name="Umetsu J."/>
            <person name="Higashi K."/>
            <person name="Shibata D."/>
            <person name="Kamiya Y."/>
            <person name="Sato N."/>
            <person name="Nakamura Y."/>
            <person name="Tabata S."/>
            <person name="Ida S."/>
            <person name="Kurokawa K."/>
            <person name="Ohta H."/>
        </authorList>
    </citation>
    <scope>NUCLEOTIDE SEQUENCE [LARGE SCALE GENOMIC DNA]</scope>
    <source>
        <strain evidence="4 5">NIES-2285</strain>
    </source>
</reference>
<proteinExistence type="predicted"/>
<dbReference type="PRINTS" id="PR01217">
    <property type="entry name" value="PRICHEXTENSN"/>
</dbReference>
<gene>
    <name evidence="4" type="ORF">KFL_000150420</name>
</gene>
<feature type="signal peptide" evidence="2">
    <location>
        <begin position="1"/>
        <end position="31"/>
    </location>
</feature>
<dbReference type="AlphaFoldDB" id="A0A1Y1HRX7"/>
<dbReference type="STRING" id="105231.A0A1Y1HRX7"/>
<dbReference type="SMART" id="SM00494">
    <property type="entry name" value="ChtBD2"/>
    <property type="match status" value="1"/>
</dbReference>
<keyword evidence="2" id="KW-0732">Signal</keyword>
<feature type="domain" description="Chitin-binding type-2" evidence="3">
    <location>
        <begin position="58"/>
        <end position="115"/>
    </location>
</feature>
<dbReference type="EMBL" id="DF236964">
    <property type="protein sequence ID" value="GAQ78588.1"/>
    <property type="molecule type" value="Genomic_DNA"/>
</dbReference>